<evidence type="ECO:0000256" key="16">
    <source>
        <dbReference type="PROSITE-ProRule" id="PRU00209"/>
    </source>
</evidence>
<dbReference type="Pfam" id="PF01588">
    <property type="entry name" value="tRNA_bind"/>
    <property type="match status" value="1"/>
</dbReference>
<feature type="domain" description="FDX-ACB" evidence="18">
    <location>
        <begin position="745"/>
        <end position="838"/>
    </location>
</feature>
<dbReference type="Pfam" id="PF17759">
    <property type="entry name" value="tRNA_synthFbeta"/>
    <property type="match status" value="1"/>
</dbReference>
<dbReference type="SUPFAM" id="SSF46955">
    <property type="entry name" value="Putative DNA-binding domain"/>
    <property type="match status" value="1"/>
</dbReference>
<dbReference type="Pfam" id="PF03484">
    <property type="entry name" value="B5"/>
    <property type="match status" value="1"/>
</dbReference>
<dbReference type="Gene3D" id="3.30.56.10">
    <property type="match status" value="2"/>
</dbReference>
<feature type="binding site" evidence="15">
    <location>
        <position position="471"/>
    </location>
    <ligand>
        <name>Mg(2+)</name>
        <dbReference type="ChEBI" id="CHEBI:18420"/>
        <note>shared with alpha subunit</note>
    </ligand>
</feature>
<keyword evidence="13 15" id="KW-0030">Aminoacyl-tRNA synthetase</keyword>
<comment type="similarity">
    <text evidence="2 15">Belongs to the phenylalanyl-tRNA synthetase beta subunit family. Type 1 subfamily.</text>
</comment>
<evidence type="ECO:0000256" key="11">
    <source>
        <dbReference type="ARBA" id="ARBA00022884"/>
    </source>
</evidence>
<feature type="binding site" evidence="15">
    <location>
        <position position="477"/>
    </location>
    <ligand>
        <name>Mg(2+)</name>
        <dbReference type="ChEBI" id="CHEBI:18420"/>
        <note>shared with alpha subunit</note>
    </ligand>
</feature>
<evidence type="ECO:0000259" key="17">
    <source>
        <dbReference type="PROSITE" id="PS50886"/>
    </source>
</evidence>
<dbReference type="InterPro" id="IPR045864">
    <property type="entry name" value="aa-tRNA-synth_II/BPL/LPL"/>
</dbReference>
<keyword evidence="9 15" id="KW-0067">ATP-binding</keyword>
<keyword evidence="7 15" id="KW-0479">Metal-binding</keyword>
<dbReference type="Gene3D" id="2.40.50.140">
    <property type="entry name" value="Nucleic acid-binding proteins"/>
    <property type="match status" value="1"/>
</dbReference>
<keyword evidence="11 16" id="KW-0694">RNA-binding</keyword>
<evidence type="ECO:0000256" key="2">
    <source>
        <dbReference type="ARBA" id="ARBA00008653"/>
    </source>
</evidence>
<dbReference type="InterPro" id="IPR045060">
    <property type="entry name" value="Phe-tRNA-ligase_IIc_bsu"/>
</dbReference>
<evidence type="ECO:0000313" key="21">
    <source>
        <dbReference type="Proteomes" id="UP000235703"/>
    </source>
</evidence>
<protein>
    <recommendedName>
        <fullName evidence="15">Phenylalanine--tRNA ligase beta subunit</fullName>
        <ecNumber evidence="15">6.1.1.20</ecNumber>
    </recommendedName>
    <alternativeName>
        <fullName evidence="15">Phenylalanyl-tRNA synthetase beta subunit</fullName>
        <shortName evidence="15">PheRS</shortName>
    </alternativeName>
</protein>
<keyword evidence="12 15" id="KW-0648">Protein biosynthesis</keyword>
<dbReference type="PANTHER" id="PTHR10947">
    <property type="entry name" value="PHENYLALANYL-TRNA SYNTHETASE BETA CHAIN AND LEUCINE-RICH REPEAT-CONTAINING PROTEIN 47"/>
    <property type="match status" value="1"/>
</dbReference>
<keyword evidence="4 15" id="KW-0963">Cytoplasm</keyword>
<dbReference type="InterPro" id="IPR012340">
    <property type="entry name" value="NA-bd_OB-fold"/>
</dbReference>
<dbReference type="HAMAP" id="MF_00283">
    <property type="entry name" value="Phe_tRNA_synth_beta1"/>
    <property type="match status" value="1"/>
</dbReference>
<evidence type="ECO:0000256" key="15">
    <source>
        <dbReference type="HAMAP-Rule" id="MF_00283"/>
    </source>
</evidence>
<name>A0A2N6PFW7_9MICO</name>
<feature type="domain" description="B5" evidence="19">
    <location>
        <begin position="417"/>
        <end position="493"/>
    </location>
</feature>
<evidence type="ECO:0000259" key="19">
    <source>
        <dbReference type="PROSITE" id="PS51483"/>
    </source>
</evidence>
<dbReference type="Gene3D" id="3.50.40.10">
    <property type="entry name" value="Phenylalanyl-trna Synthetase, Chain B, domain 3"/>
    <property type="match status" value="1"/>
</dbReference>
<dbReference type="Pfam" id="PF03483">
    <property type="entry name" value="B3_4"/>
    <property type="match status" value="1"/>
</dbReference>
<comment type="cofactor">
    <cofactor evidence="15">
        <name>Mg(2+)</name>
        <dbReference type="ChEBI" id="CHEBI:18420"/>
    </cofactor>
    <text evidence="15">Binds 2 magnesium ions per tetramer.</text>
</comment>
<dbReference type="InterPro" id="IPR036690">
    <property type="entry name" value="Fdx_antiC-bd_sf"/>
</dbReference>
<dbReference type="Gene3D" id="3.30.930.10">
    <property type="entry name" value="Bira Bifunctional Protein, Domain 2"/>
    <property type="match status" value="1"/>
</dbReference>
<comment type="subcellular location">
    <subcellularLocation>
        <location evidence="1 15">Cytoplasm</location>
    </subcellularLocation>
</comment>
<evidence type="ECO:0000256" key="9">
    <source>
        <dbReference type="ARBA" id="ARBA00022840"/>
    </source>
</evidence>
<dbReference type="InterPro" id="IPR005147">
    <property type="entry name" value="tRNA_synthase_B5-dom"/>
</dbReference>
<dbReference type="FunFam" id="2.40.50.140:FF:000045">
    <property type="entry name" value="Phenylalanine--tRNA ligase beta subunit"/>
    <property type="match status" value="1"/>
</dbReference>
<dbReference type="SUPFAM" id="SSF56037">
    <property type="entry name" value="PheT/TilS domain"/>
    <property type="match status" value="1"/>
</dbReference>
<evidence type="ECO:0000256" key="5">
    <source>
        <dbReference type="ARBA" id="ARBA00022555"/>
    </source>
</evidence>
<dbReference type="SUPFAM" id="SSF54991">
    <property type="entry name" value="Anticodon-binding domain of PheRS"/>
    <property type="match status" value="1"/>
</dbReference>
<dbReference type="PROSITE" id="PS51447">
    <property type="entry name" value="FDX_ACB"/>
    <property type="match status" value="1"/>
</dbReference>
<comment type="subunit">
    <text evidence="3 15">Tetramer of two alpha and two beta subunits.</text>
</comment>
<dbReference type="SMART" id="SM00896">
    <property type="entry name" value="FDX-ACB"/>
    <property type="match status" value="1"/>
</dbReference>
<dbReference type="GO" id="GO:0004826">
    <property type="term" value="F:phenylalanine-tRNA ligase activity"/>
    <property type="evidence" value="ECO:0007669"/>
    <property type="project" value="UniProtKB-UniRule"/>
</dbReference>
<comment type="catalytic activity">
    <reaction evidence="14 15">
        <text>tRNA(Phe) + L-phenylalanine + ATP = L-phenylalanyl-tRNA(Phe) + AMP + diphosphate + H(+)</text>
        <dbReference type="Rhea" id="RHEA:19413"/>
        <dbReference type="Rhea" id="RHEA-COMP:9668"/>
        <dbReference type="Rhea" id="RHEA-COMP:9699"/>
        <dbReference type="ChEBI" id="CHEBI:15378"/>
        <dbReference type="ChEBI" id="CHEBI:30616"/>
        <dbReference type="ChEBI" id="CHEBI:33019"/>
        <dbReference type="ChEBI" id="CHEBI:58095"/>
        <dbReference type="ChEBI" id="CHEBI:78442"/>
        <dbReference type="ChEBI" id="CHEBI:78531"/>
        <dbReference type="ChEBI" id="CHEBI:456215"/>
        <dbReference type="EC" id="6.1.1.20"/>
    </reaction>
</comment>
<organism evidence="20 21">
    <name type="scientific">Brevibacterium luteolum</name>
    <dbReference type="NCBI Taxonomy" id="199591"/>
    <lineage>
        <taxon>Bacteria</taxon>
        <taxon>Bacillati</taxon>
        <taxon>Actinomycetota</taxon>
        <taxon>Actinomycetes</taxon>
        <taxon>Micrococcales</taxon>
        <taxon>Brevibacteriaceae</taxon>
        <taxon>Brevibacterium</taxon>
    </lineage>
</organism>
<feature type="binding site" evidence="15">
    <location>
        <position position="481"/>
    </location>
    <ligand>
        <name>Mg(2+)</name>
        <dbReference type="ChEBI" id="CHEBI:18420"/>
        <note>shared with alpha subunit</note>
    </ligand>
</feature>
<evidence type="ECO:0000256" key="8">
    <source>
        <dbReference type="ARBA" id="ARBA00022741"/>
    </source>
</evidence>
<evidence type="ECO:0000256" key="13">
    <source>
        <dbReference type="ARBA" id="ARBA00023146"/>
    </source>
</evidence>
<dbReference type="InterPro" id="IPR005121">
    <property type="entry name" value="Fdx_antiC-bd"/>
</dbReference>
<dbReference type="PROSITE" id="PS51483">
    <property type="entry name" value="B5"/>
    <property type="match status" value="1"/>
</dbReference>
<dbReference type="EMBL" id="PNFZ01000006">
    <property type="protein sequence ID" value="PMB97576.1"/>
    <property type="molecule type" value="Genomic_DNA"/>
</dbReference>
<dbReference type="InterPro" id="IPR005146">
    <property type="entry name" value="B3/B4_tRNA-bd"/>
</dbReference>
<dbReference type="PROSITE" id="PS50886">
    <property type="entry name" value="TRBD"/>
    <property type="match status" value="1"/>
</dbReference>
<dbReference type="Gene3D" id="3.30.70.380">
    <property type="entry name" value="Ferrodoxin-fold anticodon-binding domain"/>
    <property type="match status" value="1"/>
</dbReference>
<dbReference type="GO" id="GO:0005524">
    <property type="term" value="F:ATP binding"/>
    <property type="evidence" value="ECO:0007669"/>
    <property type="project" value="UniProtKB-UniRule"/>
</dbReference>
<evidence type="ECO:0000256" key="14">
    <source>
        <dbReference type="ARBA" id="ARBA00049255"/>
    </source>
</evidence>
<dbReference type="InterPro" id="IPR009061">
    <property type="entry name" value="DNA-bd_dom_put_sf"/>
</dbReference>
<keyword evidence="8 15" id="KW-0547">Nucleotide-binding</keyword>
<dbReference type="RefSeq" id="WP_102162659.1">
    <property type="nucleotide sequence ID" value="NZ_PNFZ01000006.1"/>
</dbReference>
<dbReference type="SMART" id="SM00873">
    <property type="entry name" value="B3_4"/>
    <property type="match status" value="1"/>
</dbReference>
<evidence type="ECO:0000256" key="1">
    <source>
        <dbReference type="ARBA" id="ARBA00004496"/>
    </source>
</evidence>
<dbReference type="NCBIfam" id="TIGR00472">
    <property type="entry name" value="pheT_bact"/>
    <property type="match status" value="1"/>
</dbReference>
<dbReference type="InterPro" id="IPR033714">
    <property type="entry name" value="tRNA_bind_bactPheRS"/>
</dbReference>
<feature type="binding site" evidence="15">
    <location>
        <position position="480"/>
    </location>
    <ligand>
        <name>Mg(2+)</name>
        <dbReference type="ChEBI" id="CHEBI:18420"/>
        <note>shared with alpha subunit</note>
    </ligand>
</feature>
<dbReference type="Pfam" id="PF03147">
    <property type="entry name" value="FDX-ACB"/>
    <property type="match status" value="1"/>
</dbReference>
<evidence type="ECO:0000256" key="6">
    <source>
        <dbReference type="ARBA" id="ARBA00022598"/>
    </source>
</evidence>
<evidence type="ECO:0000256" key="10">
    <source>
        <dbReference type="ARBA" id="ARBA00022842"/>
    </source>
</evidence>
<evidence type="ECO:0000256" key="4">
    <source>
        <dbReference type="ARBA" id="ARBA00022490"/>
    </source>
</evidence>
<sequence>MLVPLEWLADYVDLSVVDNPRVLAAELASIGLEEEDFIAPEVTGPLVVGRVLELEKETHSNGKTVNWCQVDVGEDEPRGIICGAHNFEAGDLIVAALPGAVLPGGFAISARKTYGHISDGMICSSKELGLGEDHEGIIVLTRLGLTGEPGDDARELLGLDRVTLDVNVTPDRGYQLSMRGIAREFAMLKGQDFTDPADQPAPEPTDDGYPVELADDAPIHGVPGCDRFTALQVTGIDPSAQTPYWMQRRLTEAGMRPISLSVDVTNYVMLELGQPLHAYDRDALGEKIVVRRARAGEKLTTLDDVTRTLDPEDLLITDEGGAAGESRIIGLAGVMGGAELEVGPETRNILIEAAHFDPISIARTARRHRLPSEAARRFERGVDPALGPVAAKRCADLLVELGGGTLETAVTIAGDEPQARTVRLAADLPNRRLGTDDSRADIVRLLGAVGCQVTNPEADILEVTVPTWRADLTDDVDLVEEIARAGGYDRIPSVLPVAPGGKGLNAAQAARRRISNLLTALGYSEVLTYPFTSDARSDALRIPEGDARRANIRLANPMAEDQPLMRTHLLATLVDAAARNLGRGFKDIAIFEAGLVTQPETTELAPVESYAPGYHPSEDELAAIFASVPAQPYHFAGIMAGYVEPPGVLGAGRKADVSDVIDTVHRIAASCGLELTVSADQIAPYHPGRCARFDFADGTHFGHAGELHPKVCETLDLPARTVAFEVSLDALLTQSDTRAWAGVLSTYPVSRQDVALLVDESTPASAVADALREGAGTELENVELFDLYAGDQVPEGKKSLAFRLTFRAPDRTMTADEASALREAATAVAAERFGAEVRS</sequence>
<keyword evidence="21" id="KW-1185">Reference proteome</keyword>
<dbReference type="CDD" id="cd02796">
    <property type="entry name" value="tRNA_bind_bactPheRS"/>
    <property type="match status" value="1"/>
</dbReference>
<evidence type="ECO:0000256" key="12">
    <source>
        <dbReference type="ARBA" id="ARBA00022917"/>
    </source>
</evidence>
<keyword evidence="6 15" id="KW-0436">Ligase</keyword>
<evidence type="ECO:0000256" key="3">
    <source>
        <dbReference type="ARBA" id="ARBA00011209"/>
    </source>
</evidence>
<accession>A0A2N6PFW7</accession>
<dbReference type="InterPro" id="IPR004532">
    <property type="entry name" value="Phe-tRNA-ligase_IIc_bsu_bact"/>
</dbReference>
<proteinExistence type="inferred from homology"/>
<comment type="caution">
    <text evidence="20">The sequence shown here is derived from an EMBL/GenBank/DDBJ whole genome shotgun (WGS) entry which is preliminary data.</text>
</comment>
<dbReference type="AlphaFoldDB" id="A0A2N6PFW7"/>
<dbReference type="SUPFAM" id="SSF55681">
    <property type="entry name" value="Class II aaRS and biotin synthetases"/>
    <property type="match status" value="1"/>
</dbReference>
<dbReference type="GO" id="GO:0006432">
    <property type="term" value="P:phenylalanyl-tRNA aminoacylation"/>
    <property type="evidence" value="ECO:0007669"/>
    <property type="project" value="UniProtKB-UniRule"/>
</dbReference>
<dbReference type="InterPro" id="IPR002547">
    <property type="entry name" value="tRNA-bd_dom"/>
</dbReference>
<feature type="domain" description="TRNA-binding" evidence="17">
    <location>
        <begin position="40"/>
        <end position="154"/>
    </location>
</feature>
<gene>
    <name evidence="15" type="primary">pheT</name>
    <name evidence="20" type="ORF">CJ198_11045</name>
</gene>
<dbReference type="PANTHER" id="PTHR10947:SF0">
    <property type="entry name" value="PHENYLALANINE--TRNA LIGASE BETA SUBUNIT"/>
    <property type="match status" value="1"/>
</dbReference>
<dbReference type="InterPro" id="IPR020825">
    <property type="entry name" value="Phe-tRNA_synthase-like_B3/B4"/>
</dbReference>
<dbReference type="InterPro" id="IPR041616">
    <property type="entry name" value="PheRS_beta_core"/>
</dbReference>
<dbReference type="OrthoDB" id="9805455at2"/>
<dbReference type="EC" id="6.1.1.20" evidence="15"/>
<dbReference type="Proteomes" id="UP000235703">
    <property type="component" value="Unassembled WGS sequence"/>
</dbReference>
<dbReference type="GO" id="GO:0000287">
    <property type="term" value="F:magnesium ion binding"/>
    <property type="evidence" value="ECO:0007669"/>
    <property type="project" value="UniProtKB-UniRule"/>
</dbReference>
<evidence type="ECO:0000259" key="18">
    <source>
        <dbReference type="PROSITE" id="PS51447"/>
    </source>
</evidence>
<dbReference type="GO" id="GO:0009328">
    <property type="term" value="C:phenylalanine-tRNA ligase complex"/>
    <property type="evidence" value="ECO:0007669"/>
    <property type="project" value="TreeGrafter"/>
</dbReference>
<reference evidence="20 21" key="1">
    <citation type="submission" date="2017-09" db="EMBL/GenBank/DDBJ databases">
        <title>Bacterial strain isolated from the female urinary microbiota.</title>
        <authorList>
            <person name="Thomas-White K."/>
            <person name="Kumar N."/>
            <person name="Forster S."/>
            <person name="Putonti C."/>
            <person name="Lawley T."/>
            <person name="Wolfe A.J."/>
        </authorList>
    </citation>
    <scope>NUCLEOTIDE SEQUENCE [LARGE SCALE GENOMIC DNA]</scope>
    <source>
        <strain evidence="20 21">UMB0680</strain>
    </source>
</reference>
<evidence type="ECO:0000313" key="20">
    <source>
        <dbReference type="EMBL" id="PMB97576.1"/>
    </source>
</evidence>
<dbReference type="SUPFAM" id="SSF50249">
    <property type="entry name" value="Nucleic acid-binding proteins"/>
    <property type="match status" value="1"/>
</dbReference>
<keyword evidence="5 16" id="KW-0820">tRNA-binding</keyword>
<keyword evidence="10 15" id="KW-0460">Magnesium</keyword>
<dbReference type="GO" id="GO:0000049">
    <property type="term" value="F:tRNA binding"/>
    <property type="evidence" value="ECO:0007669"/>
    <property type="project" value="UniProtKB-UniRule"/>
</dbReference>
<dbReference type="FunFam" id="3.30.70.380:FF:000001">
    <property type="entry name" value="Phenylalanine--tRNA ligase beta subunit"/>
    <property type="match status" value="1"/>
</dbReference>
<dbReference type="CDD" id="cd00769">
    <property type="entry name" value="PheRS_beta_core"/>
    <property type="match status" value="1"/>
</dbReference>
<dbReference type="SMART" id="SM00874">
    <property type="entry name" value="B5"/>
    <property type="match status" value="1"/>
</dbReference>
<evidence type="ECO:0000256" key="7">
    <source>
        <dbReference type="ARBA" id="ARBA00022723"/>
    </source>
</evidence>